<dbReference type="Gene3D" id="3.90.190.10">
    <property type="entry name" value="Protein tyrosine phosphatase superfamily"/>
    <property type="match status" value="1"/>
</dbReference>
<dbReference type="PANTHER" id="PTHR31126:SF1">
    <property type="entry name" value="TYROSINE SPECIFIC PROTEIN PHOSPHATASES DOMAIN-CONTAINING PROTEIN"/>
    <property type="match status" value="1"/>
</dbReference>
<evidence type="ECO:0008006" key="3">
    <source>
        <dbReference type="Google" id="ProtNLM"/>
    </source>
</evidence>
<protein>
    <recommendedName>
        <fullName evidence="3">Tyrosine specific protein phosphatases domain-containing protein</fullName>
    </recommendedName>
</protein>
<dbReference type="PANTHER" id="PTHR31126">
    <property type="entry name" value="TYROSINE-PROTEIN PHOSPHATASE"/>
    <property type="match status" value="1"/>
</dbReference>
<name>A0AAJ0G0E7_9HYPO</name>
<proteinExistence type="predicted"/>
<dbReference type="AlphaFoldDB" id="A0AAJ0G0E7"/>
<evidence type="ECO:0000313" key="1">
    <source>
        <dbReference type="EMBL" id="KAK2605975.1"/>
    </source>
</evidence>
<keyword evidence="2" id="KW-1185">Reference proteome</keyword>
<dbReference type="Proteomes" id="UP001251528">
    <property type="component" value="Unassembled WGS sequence"/>
</dbReference>
<dbReference type="InterPro" id="IPR016130">
    <property type="entry name" value="Tyr_Pase_AS"/>
</dbReference>
<evidence type="ECO:0000313" key="2">
    <source>
        <dbReference type="Proteomes" id="UP001251528"/>
    </source>
</evidence>
<dbReference type="GO" id="GO:0004721">
    <property type="term" value="F:phosphoprotein phosphatase activity"/>
    <property type="evidence" value="ECO:0007669"/>
    <property type="project" value="InterPro"/>
</dbReference>
<dbReference type="InterPro" id="IPR026893">
    <property type="entry name" value="Tyr/Ser_Pase_IphP-type"/>
</dbReference>
<dbReference type="EMBL" id="JASWJB010000048">
    <property type="protein sequence ID" value="KAK2605975.1"/>
    <property type="molecule type" value="Genomic_DNA"/>
</dbReference>
<organism evidence="1 2">
    <name type="scientific">Conoideocrella luteorostrata</name>
    <dbReference type="NCBI Taxonomy" id="1105319"/>
    <lineage>
        <taxon>Eukaryota</taxon>
        <taxon>Fungi</taxon>
        <taxon>Dikarya</taxon>
        <taxon>Ascomycota</taxon>
        <taxon>Pezizomycotina</taxon>
        <taxon>Sordariomycetes</taxon>
        <taxon>Hypocreomycetidae</taxon>
        <taxon>Hypocreales</taxon>
        <taxon>Clavicipitaceae</taxon>
        <taxon>Conoideocrella</taxon>
    </lineage>
</organism>
<reference evidence="1" key="1">
    <citation type="submission" date="2023-06" db="EMBL/GenBank/DDBJ databases">
        <title>Conoideocrella luteorostrata (Hypocreales: Clavicipitaceae), a potential biocontrol fungus for elongate hemlock scale in United States Christmas tree production areas.</title>
        <authorList>
            <person name="Barrett H."/>
            <person name="Lovett B."/>
            <person name="Macias A.M."/>
            <person name="Stajich J.E."/>
            <person name="Kasson M.T."/>
        </authorList>
    </citation>
    <scope>NUCLEOTIDE SEQUENCE</scope>
    <source>
        <strain evidence="1">ARSEF 14590</strain>
    </source>
</reference>
<comment type="caution">
    <text evidence="1">The sequence shown here is derived from an EMBL/GenBank/DDBJ whole genome shotgun (WGS) entry which is preliminary data.</text>
</comment>
<dbReference type="SUPFAM" id="SSF52799">
    <property type="entry name" value="(Phosphotyrosine protein) phosphatases II"/>
    <property type="match status" value="1"/>
</dbReference>
<sequence length="298" mass="33154">MSIRVSEPIPLEGTLNMRDVGGYATTDGRHVLKGRIYRSANLAQINPGDIKKLEKLGIDTVIDLRGPREAREAPDHLPHGTNYVNSPIIGSSGGDEIDDETIAQLLHNAGLPDSMLQKARVLGKGPYYRMLYLISMYGSDAHIAKLRGYRTLFHQLMALPNSSSLLFHCTGGRDRTGVGAALLLKALDAPDEAIEADFVASNKYLQVDADDPTSERFLQFQSANVFLQPSSNQNFQQTAKEFGASPDQIRGAVELRPELLRRMFCAIDDKYGSYNKFLEQEMGISAQERQHLKEKFRE</sequence>
<accession>A0AAJ0G0E7</accession>
<gene>
    <name evidence="1" type="ORF">QQS21_003601</name>
</gene>
<dbReference type="PROSITE" id="PS00383">
    <property type="entry name" value="TYR_PHOSPHATASE_1"/>
    <property type="match status" value="1"/>
</dbReference>
<dbReference type="InterPro" id="IPR029021">
    <property type="entry name" value="Prot-tyrosine_phosphatase-like"/>
</dbReference>
<dbReference type="Pfam" id="PF13350">
    <property type="entry name" value="Y_phosphatase3"/>
    <property type="match status" value="1"/>
</dbReference>